<protein>
    <submittedName>
        <fullName evidence="1">Uncharacterized protein</fullName>
    </submittedName>
</protein>
<reference evidence="1" key="1">
    <citation type="submission" date="2021-01" db="EMBL/GenBank/DDBJ databases">
        <title>Whole genome shotgun sequence of Rhizocola hellebori NBRC 109834.</title>
        <authorList>
            <person name="Komaki H."/>
            <person name="Tamura T."/>
        </authorList>
    </citation>
    <scope>NUCLEOTIDE SEQUENCE</scope>
    <source>
        <strain evidence="1">NBRC 109834</strain>
    </source>
</reference>
<keyword evidence="2" id="KW-1185">Reference proteome</keyword>
<dbReference type="EMBL" id="BONY01000021">
    <property type="protein sequence ID" value="GIH05743.1"/>
    <property type="molecule type" value="Genomic_DNA"/>
</dbReference>
<dbReference type="Proteomes" id="UP000612899">
    <property type="component" value="Unassembled WGS sequence"/>
</dbReference>
<sequence length="96" mass="10225">MPDLTAASSILVVSCVNDTGAGLGAVMDWISGQEGGKQILSAAVYSSPKAIIQPDFVGREIMGRGLKGVDRLLTAMPWMVSGWRHDLPNERGKRGK</sequence>
<accession>A0A8J3VHB5</accession>
<comment type="caution">
    <text evidence="1">The sequence shown here is derived from an EMBL/GenBank/DDBJ whole genome shotgun (WGS) entry which is preliminary data.</text>
</comment>
<evidence type="ECO:0000313" key="1">
    <source>
        <dbReference type="EMBL" id="GIH05743.1"/>
    </source>
</evidence>
<evidence type="ECO:0000313" key="2">
    <source>
        <dbReference type="Proteomes" id="UP000612899"/>
    </source>
</evidence>
<dbReference type="AlphaFoldDB" id="A0A8J3VHB5"/>
<dbReference type="InterPro" id="IPR029057">
    <property type="entry name" value="PRTase-like"/>
</dbReference>
<organism evidence="1 2">
    <name type="scientific">Rhizocola hellebori</name>
    <dbReference type="NCBI Taxonomy" id="1392758"/>
    <lineage>
        <taxon>Bacteria</taxon>
        <taxon>Bacillati</taxon>
        <taxon>Actinomycetota</taxon>
        <taxon>Actinomycetes</taxon>
        <taxon>Micromonosporales</taxon>
        <taxon>Micromonosporaceae</taxon>
        <taxon>Rhizocola</taxon>
    </lineage>
</organism>
<gene>
    <name evidence="1" type="ORF">Rhe02_38100</name>
</gene>
<name>A0A8J3VHB5_9ACTN</name>
<dbReference type="Gene3D" id="3.40.50.2020">
    <property type="match status" value="1"/>
</dbReference>
<proteinExistence type="predicted"/>